<evidence type="ECO:0000256" key="2">
    <source>
        <dbReference type="ARBA" id="ARBA00022692"/>
    </source>
</evidence>
<dbReference type="EMBL" id="CP024985">
    <property type="protein sequence ID" value="ATZ27238.1"/>
    <property type="molecule type" value="Genomic_DNA"/>
</dbReference>
<comment type="subcellular location">
    <subcellularLocation>
        <location evidence="1">Membrane</location>
        <topology evidence="1">Multi-pass membrane protein</topology>
    </subcellularLocation>
</comment>
<protein>
    <submittedName>
        <fullName evidence="5">CorA-like Mg2+ transporter protein</fullName>
    </submittedName>
</protein>
<dbReference type="GO" id="GO:0046873">
    <property type="term" value="F:metal ion transmembrane transporter activity"/>
    <property type="evidence" value="ECO:0007669"/>
    <property type="project" value="InterPro"/>
</dbReference>
<keyword evidence="3" id="KW-1133">Transmembrane helix</keyword>
<evidence type="ECO:0000313" key="6">
    <source>
        <dbReference type="Proteomes" id="UP000231791"/>
    </source>
</evidence>
<sequence length="116" mass="13080">MSDNSMRSGPAGLTPKDLDAYSNDELRAFLQGVRRYRREMVLLHRKSVELYEGSRVARRVTAWLVVFMVPTLLGGIYSANFHQPETALVWAWPAFLVLVAGSGVAMFAHLRRRGCI</sequence>
<evidence type="ECO:0000256" key="4">
    <source>
        <dbReference type="ARBA" id="ARBA00023136"/>
    </source>
</evidence>
<dbReference type="GO" id="GO:0016020">
    <property type="term" value="C:membrane"/>
    <property type="evidence" value="ECO:0007669"/>
    <property type="project" value="UniProtKB-SubCell"/>
</dbReference>
<dbReference type="OrthoDB" id="5195870at2"/>
<dbReference type="InterPro" id="IPR002523">
    <property type="entry name" value="MgTranspt_CorA/ZnTranspt_ZntB"/>
</dbReference>
<gene>
    <name evidence="5" type="ORF">SLAV_27235</name>
</gene>
<dbReference type="Proteomes" id="UP000231791">
    <property type="component" value="Chromosome"/>
</dbReference>
<dbReference type="GeneID" id="49386455"/>
<reference evidence="5 6" key="1">
    <citation type="submission" date="2017-11" db="EMBL/GenBank/DDBJ databases">
        <title>Complete genome sequence of Streptomyces lavendulae subsp. lavendulae CCM 3239 (formerly 'Streptomyces aureofaciens CCM 3239'), the producer of the angucycline-type antibiotic auricin.</title>
        <authorList>
            <person name="Busche T."/>
            <person name="Novakova R."/>
            <person name="Al'Dilaimi A."/>
            <person name="Homerova D."/>
            <person name="Feckova L."/>
            <person name="Rezuchova B."/>
            <person name="Mingyar E."/>
            <person name="Csolleiova D."/>
            <person name="Bekeova C."/>
            <person name="Winkler A."/>
            <person name="Sevcikova B."/>
            <person name="Kalinowski J."/>
            <person name="Kormanec J."/>
            <person name="Ruckert C."/>
        </authorList>
    </citation>
    <scope>NUCLEOTIDE SEQUENCE [LARGE SCALE GENOMIC DNA]</scope>
    <source>
        <strain evidence="5 6">CCM 3239</strain>
    </source>
</reference>
<keyword evidence="2" id="KW-0812">Transmembrane</keyword>
<organism evidence="5 6">
    <name type="scientific">Streptomyces lavendulae subsp. lavendulae</name>
    <dbReference type="NCBI Taxonomy" id="58340"/>
    <lineage>
        <taxon>Bacteria</taxon>
        <taxon>Bacillati</taxon>
        <taxon>Actinomycetota</taxon>
        <taxon>Actinomycetes</taxon>
        <taxon>Kitasatosporales</taxon>
        <taxon>Streptomycetaceae</taxon>
        <taxon>Streptomyces</taxon>
    </lineage>
</organism>
<proteinExistence type="predicted"/>
<dbReference type="AlphaFoldDB" id="A0A2K8PL88"/>
<dbReference type="Pfam" id="PF01544">
    <property type="entry name" value="CorA"/>
    <property type="match status" value="1"/>
</dbReference>
<evidence type="ECO:0000256" key="1">
    <source>
        <dbReference type="ARBA" id="ARBA00004141"/>
    </source>
</evidence>
<evidence type="ECO:0000313" key="5">
    <source>
        <dbReference type="EMBL" id="ATZ27238.1"/>
    </source>
</evidence>
<dbReference type="Gene3D" id="1.20.58.340">
    <property type="entry name" value="Magnesium transport protein CorA, transmembrane region"/>
    <property type="match status" value="1"/>
</dbReference>
<keyword evidence="6" id="KW-1185">Reference proteome</keyword>
<dbReference type="KEGG" id="slx:SLAV_27235"/>
<dbReference type="SUPFAM" id="SSF144083">
    <property type="entry name" value="Magnesium transport protein CorA, transmembrane region"/>
    <property type="match status" value="1"/>
</dbReference>
<dbReference type="RefSeq" id="WP_030228227.1">
    <property type="nucleotide sequence ID" value="NZ_CP024985.1"/>
</dbReference>
<name>A0A2K8PL88_STRLA</name>
<accession>A0A2K8PL88</accession>
<dbReference type="InterPro" id="IPR045863">
    <property type="entry name" value="CorA_TM1_TM2"/>
</dbReference>
<evidence type="ECO:0000256" key="3">
    <source>
        <dbReference type="ARBA" id="ARBA00022989"/>
    </source>
</evidence>
<keyword evidence="4" id="KW-0472">Membrane</keyword>